<dbReference type="Gene3D" id="3.40.50.2300">
    <property type="match status" value="1"/>
</dbReference>
<dbReference type="InterPro" id="IPR005467">
    <property type="entry name" value="His_kinase_dom"/>
</dbReference>
<dbReference type="Gene3D" id="1.10.287.130">
    <property type="match status" value="1"/>
</dbReference>
<proteinExistence type="predicted"/>
<dbReference type="CDD" id="cd06225">
    <property type="entry name" value="HAMP"/>
    <property type="match status" value="1"/>
</dbReference>
<keyword evidence="13" id="KW-0472">Membrane</keyword>
<dbReference type="EMBL" id="CP025611">
    <property type="protein sequence ID" value="AUN29278.1"/>
    <property type="molecule type" value="Genomic_DNA"/>
</dbReference>
<dbReference type="GO" id="GO:0005524">
    <property type="term" value="F:ATP binding"/>
    <property type="evidence" value="ECO:0007669"/>
    <property type="project" value="UniProtKB-KW"/>
</dbReference>
<evidence type="ECO:0000256" key="9">
    <source>
        <dbReference type="ARBA" id="ARBA00022777"/>
    </source>
</evidence>
<evidence type="ECO:0000256" key="10">
    <source>
        <dbReference type="ARBA" id="ARBA00022840"/>
    </source>
</evidence>
<dbReference type="CDD" id="cd17546">
    <property type="entry name" value="REC_hyHK_CKI1_RcsC-like"/>
    <property type="match status" value="1"/>
</dbReference>
<keyword evidence="11" id="KW-1133">Transmembrane helix</keyword>
<dbReference type="InterPro" id="IPR008207">
    <property type="entry name" value="Sig_transdc_His_kin_Hpt_dom"/>
</dbReference>
<dbReference type="Gene3D" id="6.10.340.10">
    <property type="match status" value="1"/>
</dbReference>
<accession>A0A2K9N806</accession>
<dbReference type="SMART" id="SM00387">
    <property type="entry name" value="HATPase_c"/>
    <property type="match status" value="1"/>
</dbReference>
<dbReference type="Pfam" id="PF00672">
    <property type="entry name" value="HAMP"/>
    <property type="match status" value="1"/>
</dbReference>
<dbReference type="PROSITE" id="PS50110">
    <property type="entry name" value="RESPONSE_REGULATORY"/>
    <property type="match status" value="1"/>
</dbReference>
<dbReference type="KEGG" id="ncb:C0V82_02720"/>
<dbReference type="Pfam" id="PF00512">
    <property type="entry name" value="HisKA"/>
    <property type="match status" value="1"/>
</dbReference>
<keyword evidence="9" id="KW-0418">Kinase</keyword>
<dbReference type="SMART" id="SM00304">
    <property type="entry name" value="HAMP"/>
    <property type="match status" value="1"/>
</dbReference>
<evidence type="ECO:0000256" key="2">
    <source>
        <dbReference type="ARBA" id="ARBA00004651"/>
    </source>
</evidence>
<dbReference type="PROSITE" id="PS50109">
    <property type="entry name" value="HIS_KIN"/>
    <property type="match status" value="1"/>
</dbReference>
<dbReference type="GO" id="GO:0000155">
    <property type="term" value="F:phosphorelay sensor kinase activity"/>
    <property type="evidence" value="ECO:0007669"/>
    <property type="project" value="InterPro"/>
</dbReference>
<dbReference type="CDD" id="cd00082">
    <property type="entry name" value="HisKA"/>
    <property type="match status" value="1"/>
</dbReference>
<keyword evidence="12" id="KW-0902">Two-component regulatory system</keyword>
<dbReference type="Gene3D" id="1.20.120.160">
    <property type="entry name" value="HPT domain"/>
    <property type="match status" value="1"/>
</dbReference>
<dbReference type="RefSeq" id="WP_102111019.1">
    <property type="nucleotide sequence ID" value="NZ_BMGN01000004.1"/>
</dbReference>
<dbReference type="InterPro" id="IPR003594">
    <property type="entry name" value="HATPase_dom"/>
</dbReference>
<dbReference type="OrthoDB" id="9801651at2"/>
<dbReference type="InterPro" id="IPR004358">
    <property type="entry name" value="Sig_transdc_His_kin-like_C"/>
</dbReference>
<dbReference type="Gene3D" id="3.30.565.10">
    <property type="entry name" value="Histidine kinase-like ATPase, C-terminal domain"/>
    <property type="match status" value="1"/>
</dbReference>
<evidence type="ECO:0000256" key="13">
    <source>
        <dbReference type="ARBA" id="ARBA00023136"/>
    </source>
</evidence>
<evidence type="ECO:0000256" key="12">
    <source>
        <dbReference type="ARBA" id="ARBA00023012"/>
    </source>
</evidence>
<name>A0A2K9N806_9PROT</name>
<dbReference type="AlphaFoldDB" id="A0A2K9N806"/>
<dbReference type="InterPro" id="IPR036890">
    <property type="entry name" value="HATPase_C_sf"/>
</dbReference>
<dbReference type="SUPFAM" id="SSF47226">
    <property type="entry name" value="Histidine-containing phosphotransfer domain, HPT domain"/>
    <property type="match status" value="1"/>
</dbReference>
<comment type="catalytic activity">
    <reaction evidence="1">
        <text>ATP + protein L-histidine = ADP + protein N-phospho-L-histidine.</text>
        <dbReference type="EC" id="2.7.13.3"/>
    </reaction>
</comment>
<evidence type="ECO:0000256" key="7">
    <source>
        <dbReference type="ARBA" id="ARBA00022692"/>
    </source>
</evidence>
<dbReference type="InterPro" id="IPR001789">
    <property type="entry name" value="Sig_transdc_resp-reg_receiver"/>
</dbReference>
<dbReference type="Proteomes" id="UP000234752">
    <property type="component" value="Chromosome eg_1"/>
</dbReference>
<evidence type="ECO:0000256" key="1">
    <source>
        <dbReference type="ARBA" id="ARBA00000085"/>
    </source>
</evidence>
<dbReference type="PRINTS" id="PR00344">
    <property type="entry name" value="BCTRLSENSOR"/>
</dbReference>
<keyword evidence="5" id="KW-0597">Phosphoprotein</keyword>
<dbReference type="GO" id="GO:0005886">
    <property type="term" value="C:plasma membrane"/>
    <property type="evidence" value="ECO:0007669"/>
    <property type="project" value="UniProtKB-SubCell"/>
</dbReference>
<dbReference type="InterPro" id="IPR011006">
    <property type="entry name" value="CheY-like_superfamily"/>
</dbReference>
<evidence type="ECO:0000256" key="3">
    <source>
        <dbReference type="ARBA" id="ARBA00012438"/>
    </source>
</evidence>
<evidence type="ECO:0000313" key="14">
    <source>
        <dbReference type="EMBL" id="AUN29278.1"/>
    </source>
</evidence>
<keyword evidence="7" id="KW-0812">Transmembrane</keyword>
<dbReference type="EC" id="2.7.13.3" evidence="3"/>
<evidence type="ECO:0000256" key="8">
    <source>
        <dbReference type="ARBA" id="ARBA00022741"/>
    </source>
</evidence>
<reference evidence="14 15" key="1">
    <citation type="submission" date="2017-12" db="EMBL/GenBank/DDBJ databases">
        <title>Genomes of bacteria within cyanobacterial aggregates.</title>
        <authorList>
            <person name="Cai H."/>
        </authorList>
    </citation>
    <scope>NUCLEOTIDE SEQUENCE [LARGE SCALE GENOMIC DNA]</scope>
    <source>
        <strain evidence="14 15">TH16</strain>
    </source>
</reference>
<evidence type="ECO:0000256" key="6">
    <source>
        <dbReference type="ARBA" id="ARBA00022679"/>
    </source>
</evidence>
<dbReference type="FunFam" id="3.30.565.10:FF:000010">
    <property type="entry name" value="Sensor histidine kinase RcsC"/>
    <property type="match status" value="1"/>
</dbReference>
<keyword evidence="8" id="KW-0547">Nucleotide-binding</keyword>
<gene>
    <name evidence="14" type="ORF">C0V82_02720</name>
</gene>
<dbReference type="InterPro" id="IPR003660">
    <property type="entry name" value="HAMP_dom"/>
</dbReference>
<dbReference type="InterPro" id="IPR003661">
    <property type="entry name" value="HisK_dim/P_dom"/>
</dbReference>
<dbReference type="SMART" id="SM00388">
    <property type="entry name" value="HisKA"/>
    <property type="match status" value="1"/>
</dbReference>
<dbReference type="Pfam" id="PF01627">
    <property type="entry name" value="Hpt"/>
    <property type="match status" value="1"/>
</dbReference>
<dbReference type="SUPFAM" id="SSF55874">
    <property type="entry name" value="ATPase domain of HSP90 chaperone/DNA topoisomerase II/histidine kinase"/>
    <property type="match status" value="1"/>
</dbReference>
<dbReference type="InterPro" id="IPR036641">
    <property type="entry name" value="HPT_dom_sf"/>
</dbReference>
<comment type="subcellular location">
    <subcellularLocation>
        <location evidence="2">Cell membrane</location>
        <topology evidence="2">Multi-pass membrane protein</topology>
    </subcellularLocation>
</comment>
<dbReference type="SMART" id="SM00448">
    <property type="entry name" value="REC"/>
    <property type="match status" value="1"/>
</dbReference>
<dbReference type="SUPFAM" id="SSF158472">
    <property type="entry name" value="HAMP domain-like"/>
    <property type="match status" value="1"/>
</dbReference>
<dbReference type="Pfam" id="PF02518">
    <property type="entry name" value="HATPase_c"/>
    <property type="match status" value="1"/>
</dbReference>
<protein>
    <recommendedName>
        <fullName evidence="3">histidine kinase</fullName>
        <ecNumber evidence="3">2.7.13.3</ecNumber>
    </recommendedName>
</protein>
<keyword evidence="15" id="KW-1185">Reference proteome</keyword>
<dbReference type="PROSITE" id="PS50885">
    <property type="entry name" value="HAMP"/>
    <property type="match status" value="1"/>
</dbReference>
<evidence type="ECO:0000313" key="15">
    <source>
        <dbReference type="Proteomes" id="UP000234752"/>
    </source>
</evidence>
<keyword evidence="10" id="KW-0067">ATP-binding</keyword>
<dbReference type="InterPro" id="IPR036097">
    <property type="entry name" value="HisK_dim/P_sf"/>
</dbReference>
<dbReference type="SUPFAM" id="SSF52172">
    <property type="entry name" value="CheY-like"/>
    <property type="match status" value="1"/>
</dbReference>
<keyword evidence="6" id="KW-0808">Transferase</keyword>
<keyword evidence="4" id="KW-1003">Cell membrane</keyword>
<organism evidence="14 15">
    <name type="scientific">Niveispirillum cyanobacteriorum</name>
    <dbReference type="NCBI Taxonomy" id="1612173"/>
    <lineage>
        <taxon>Bacteria</taxon>
        <taxon>Pseudomonadati</taxon>
        <taxon>Pseudomonadota</taxon>
        <taxon>Alphaproteobacteria</taxon>
        <taxon>Rhodospirillales</taxon>
        <taxon>Azospirillaceae</taxon>
        <taxon>Niveispirillum</taxon>
    </lineage>
</organism>
<dbReference type="Pfam" id="PF00072">
    <property type="entry name" value="Response_reg"/>
    <property type="match status" value="1"/>
</dbReference>
<dbReference type="CDD" id="cd16922">
    <property type="entry name" value="HATPase_EvgS-ArcB-TorS-like"/>
    <property type="match status" value="1"/>
</dbReference>
<evidence type="ECO:0000256" key="11">
    <source>
        <dbReference type="ARBA" id="ARBA00022989"/>
    </source>
</evidence>
<dbReference type="PANTHER" id="PTHR45339">
    <property type="entry name" value="HYBRID SIGNAL TRANSDUCTION HISTIDINE KINASE J"/>
    <property type="match status" value="1"/>
</dbReference>
<dbReference type="PANTHER" id="PTHR45339:SF1">
    <property type="entry name" value="HYBRID SIGNAL TRANSDUCTION HISTIDINE KINASE J"/>
    <property type="match status" value="1"/>
</dbReference>
<dbReference type="SUPFAM" id="SSF47384">
    <property type="entry name" value="Homodimeric domain of signal transducing histidine kinase"/>
    <property type="match status" value="1"/>
</dbReference>
<sequence>MSIRRRITTTLVFAALAVSVSTASAIWSWKWMGIYTARVTEAQTVVRSVFELSLLVHDFGDKGSERALFQWQRQHERLTNELARMLVDLTDPADQALLRRLSADNALMPDGMTRLAQARLNPDAARIAQDTLQLRYNVMASDADRLAAQANERVYVRGRLLLVLQVLPLLLLAMTVAAAMAASQRVIRGLNRIADGMATIGQGRFDHRLDVAGKDEFAVLSSGVNHMAEQLQTLYADIAGKVEALSVAKVQAEAAERAKSAFLANMSHEIRTPLNAIIGFADLLHDEEAPVAEREKWLSLQMEASRALVAIVDDILDLSKIEAGRLELEMGALDPAALAESCVALLTPRAADKGLMIRTEISDDLPQWVLGDAARLRQVLLNLLSNAVKFTANGQVVMSVTRTGVQMRFTVTDTGMGIPTDRLQHLFMPFTQLDASVTRRFGGTGLGLAITRRLVEAMQGQITVESQPGAGSRFEVTLPLAIAMPPPPEPGQAAALAALPSYRPLSILLVEDVFANQMLVRTILEKAGHKVTVVENGAEAVRSVAQTGNVYDLVLMDVQMPIMDGMEATRRIRHAGHSLPILALTANVLREEREACLEAGMNGHIAKPVTPQALNQAIADIAGFRLTEMEPAPVTPTPDTPEDTEPALDRSILDNLLLVVGDDIGVQLLNDALTSVRARVDTIMVAGDDLHRIEREAHSLVSAAGNLGFMPLSRHCRALMIAADAGDRAEVTRLTASLPALCEAVFVQGKRVVEQLAAGQADA</sequence>
<evidence type="ECO:0000256" key="5">
    <source>
        <dbReference type="ARBA" id="ARBA00022553"/>
    </source>
</evidence>
<evidence type="ECO:0000256" key="4">
    <source>
        <dbReference type="ARBA" id="ARBA00022475"/>
    </source>
</evidence>